<evidence type="ECO:0000256" key="1">
    <source>
        <dbReference type="SAM" id="MobiDB-lite"/>
    </source>
</evidence>
<dbReference type="Gene3D" id="3.40.50.150">
    <property type="entry name" value="Vaccinia Virus protein VP39"/>
    <property type="match status" value="1"/>
</dbReference>
<name>A0A8H4AIX6_GIGMA</name>
<dbReference type="PANTHER" id="PTHR43591">
    <property type="entry name" value="METHYLTRANSFERASE"/>
    <property type="match status" value="1"/>
</dbReference>
<reference evidence="3 4" key="1">
    <citation type="journal article" date="2019" name="Environ. Microbiol.">
        <title>At the nexus of three kingdoms: the genome of the mycorrhizal fungus Gigaspora margarita provides insights into plant, endobacterial and fungal interactions.</title>
        <authorList>
            <person name="Venice F."/>
            <person name="Ghignone S."/>
            <person name="Salvioli di Fossalunga A."/>
            <person name="Amselem J."/>
            <person name="Novero M."/>
            <person name="Xianan X."/>
            <person name="Sedzielewska Toro K."/>
            <person name="Morin E."/>
            <person name="Lipzen A."/>
            <person name="Grigoriev I.V."/>
            <person name="Henrissat B."/>
            <person name="Martin F.M."/>
            <person name="Bonfante P."/>
        </authorList>
    </citation>
    <scope>NUCLEOTIDE SEQUENCE [LARGE SCALE GENOMIC DNA]</scope>
    <source>
        <strain evidence="3 4">BEG34</strain>
    </source>
</reference>
<gene>
    <name evidence="3" type="ORF">F8M41_020057</name>
</gene>
<keyword evidence="4" id="KW-1185">Reference proteome</keyword>
<feature type="domain" description="Methyltransferase" evidence="2">
    <location>
        <begin position="94"/>
        <end position="185"/>
    </location>
</feature>
<sequence length="320" mass="36740">MGNALARKAPRNKCEKSFTPNNDDNSSQTDSISSSSIKFIGGRPYFNEETSVYFFPTDWEETDRIQMEHFAMRHAFGSNYAAPLSDIIKPGSKILDIGCGSGHWSFEIAQEFPEANVYGIDISSTFPVSIKPKNCHFQTCNITEGLPFKDEEFDYIFMRYMIFALKEHQWIYVLNEIKRVLKQGGVFECVDRDVLPLRAGQTVSAFIEKSQDTLFKQKGIDVRFILKLKPILKEMGFQNVNCSQKHIPYGSWGGKIGEIWRLNNLKMMETQRIVMPEILGITLDEWDSVCAKINKERDENQECDVHYIVLATKDKNNDII</sequence>
<dbReference type="InterPro" id="IPR041698">
    <property type="entry name" value="Methyltransf_25"/>
</dbReference>
<proteinExistence type="predicted"/>
<keyword evidence="3" id="KW-0489">Methyltransferase</keyword>
<dbReference type="SUPFAM" id="SSF53335">
    <property type="entry name" value="S-adenosyl-L-methionine-dependent methyltransferases"/>
    <property type="match status" value="1"/>
</dbReference>
<dbReference type="InterPro" id="IPR029063">
    <property type="entry name" value="SAM-dependent_MTases_sf"/>
</dbReference>
<accession>A0A8H4AIX6</accession>
<evidence type="ECO:0000313" key="4">
    <source>
        <dbReference type="Proteomes" id="UP000439903"/>
    </source>
</evidence>
<protein>
    <submittedName>
        <fullName evidence="3">S-adenosyl-L-methionine-dependent methyltransferase</fullName>
    </submittedName>
</protein>
<feature type="region of interest" description="Disordered" evidence="1">
    <location>
        <begin position="1"/>
        <end position="35"/>
    </location>
</feature>
<dbReference type="Pfam" id="PF13649">
    <property type="entry name" value="Methyltransf_25"/>
    <property type="match status" value="1"/>
</dbReference>
<dbReference type="AlphaFoldDB" id="A0A8H4AIX6"/>
<dbReference type="CDD" id="cd02440">
    <property type="entry name" value="AdoMet_MTases"/>
    <property type="match status" value="1"/>
</dbReference>
<dbReference type="EMBL" id="WTPW01000540">
    <property type="protein sequence ID" value="KAF0501279.1"/>
    <property type="molecule type" value="Genomic_DNA"/>
</dbReference>
<dbReference type="Proteomes" id="UP000439903">
    <property type="component" value="Unassembled WGS sequence"/>
</dbReference>
<organism evidence="3 4">
    <name type="scientific">Gigaspora margarita</name>
    <dbReference type="NCBI Taxonomy" id="4874"/>
    <lineage>
        <taxon>Eukaryota</taxon>
        <taxon>Fungi</taxon>
        <taxon>Fungi incertae sedis</taxon>
        <taxon>Mucoromycota</taxon>
        <taxon>Glomeromycotina</taxon>
        <taxon>Glomeromycetes</taxon>
        <taxon>Diversisporales</taxon>
        <taxon>Gigasporaceae</taxon>
        <taxon>Gigaspora</taxon>
    </lineage>
</organism>
<dbReference type="GO" id="GO:0032259">
    <property type="term" value="P:methylation"/>
    <property type="evidence" value="ECO:0007669"/>
    <property type="project" value="UniProtKB-KW"/>
</dbReference>
<evidence type="ECO:0000313" key="3">
    <source>
        <dbReference type="EMBL" id="KAF0501279.1"/>
    </source>
</evidence>
<evidence type="ECO:0000259" key="2">
    <source>
        <dbReference type="Pfam" id="PF13649"/>
    </source>
</evidence>
<dbReference type="OrthoDB" id="2013972at2759"/>
<comment type="caution">
    <text evidence="3">The sequence shown here is derived from an EMBL/GenBank/DDBJ whole genome shotgun (WGS) entry which is preliminary data.</text>
</comment>
<feature type="compositionally biased region" description="Low complexity" evidence="1">
    <location>
        <begin position="21"/>
        <end position="35"/>
    </location>
</feature>
<dbReference type="GO" id="GO:0008168">
    <property type="term" value="F:methyltransferase activity"/>
    <property type="evidence" value="ECO:0007669"/>
    <property type="project" value="UniProtKB-KW"/>
</dbReference>
<keyword evidence="3" id="KW-0808">Transferase</keyword>